<dbReference type="RefSeq" id="WP_127176348.1">
    <property type="nucleotide sequence ID" value="NZ_CP029078.1"/>
</dbReference>
<evidence type="ECO:0000256" key="1">
    <source>
        <dbReference type="SAM" id="MobiDB-lite"/>
    </source>
</evidence>
<protein>
    <submittedName>
        <fullName evidence="4">Extradiol dioxygenase</fullName>
    </submittedName>
    <submittedName>
        <fullName evidence="3">VOC family protein</fullName>
    </submittedName>
</protein>
<dbReference type="AlphaFoldDB" id="A0A3S9Z6Y0"/>
<reference evidence="3 5" key="2">
    <citation type="submission" date="2018-12" db="EMBL/GenBank/DDBJ databases">
        <title>Streptomyces griseoviridis F1-27 complete genome.</title>
        <authorList>
            <person name="Mariita R.M."/>
            <person name="Sello J.K."/>
        </authorList>
    </citation>
    <scope>NUCLEOTIDE SEQUENCE [LARGE SCALE GENOMIC DNA]</scope>
    <source>
        <strain evidence="3 5">F1-27</strain>
    </source>
</reference>
<dbReference type="KEGG" id="sgd:ELQ87_03365"/>
<name>A0A3S9Z6Y0_STRGD</name>
<dbReference type="PROSITE" id="PS51819">
    <property type="entry name" value="VOC"/>
    <property type="match status" value="1"/>
</dbReference>
<keyword evidence="4" id="KW-0223">Dioxygenase</keyword>
<sequence>MGLVQAAVLVLDCAEPLKLAEFYRELLDGEVRPDPGGNRVELIGTDGTRIAFRLDLNAVAPSWPRPDDSQQAHLELLAAPEDLDEVERRIVGLGGRPLETRADHGRTDDRQYSDPAGHPFSLRSPLQPAEPKTS</sequence>
<feature type="compositionally biased region" description="Basic and acidic residues" evidence="1">
    <location>
        <begin position="98"/>
        <end position="112"/>
    </location>
</feature>
<dbReference type="SUPFAM" id="SSF54593">
    <property type="entry name" value="Glyoxalase/Bleomycin resistance protein/Dihydroxybiphenyl dioxygenase"/>
    <property type="match status" value="1"/>
</dbReference>
<dbReference type="Proteomes" id="UP000271291">
    <property type="component" value="Chromosome"/>
</dbReference>
<dbReference type="InterPro" id="IPR037523">
    <property type="entry name" value="VOC_core"/>
</dbReference>
<organism evidence="3 5">
    <name type="scientific">Streptomyces griseoviridis</name>
    <dbReference type="NCBI Taxonomy" id="45398"/>
    <lineage>
        <taxon>Bacteria</taxon>
        <taxon>Bacillati</taxon>
        <taxon>Actinomycetota</taxon>
        <taxon>Actinomycetes</taxon>
        <taxon>Kitasatosporales</taxon>
        <taxon>Streptomycetaceae</taxon>
        <taxon>Streptomyces</taxon>
    </lineage>
</organism>
<proteinExistence type="predicted"/>
<dbReference type="OrthoDB" id="1645442at2"/>
<keyword evidence="6" id="KW-1185">Reference proteome</keyword>
<keyword evidence="4" id="KW-0560">Oxidoreductase</keyword>
<dbReference type="EMBL" id="CP034687">
    <property type="protein sequence ID" value="AZS83437.1"/>
    <property type="molecule type" value="Genomic_DNA"/>
</dbReference>
<dbReference type="GO" id="GO:0051213">
    <property type="term" value="F:dioxygenase activity"/>
    <property type="evidence" value="ECO:0007669"/>
    <property type="project" value="UniProtKB-KW"/>
</dbReference>
<dbReference type="PANTHER" id="PTHR35908">
    <property type="entry name" value="HYPOTHETICAL FUSION PROTEIN"/>
    <property type="match status" value="1"/>
</dbReference>
<dbReference type="Gene3D" id="3.10.180.10">
    <property type="entry name" value="2,3-Dihydroxybiphenyl 1,2-Dioxygenase, domain 1"/>
    <property type="match status" value="1"/>
</dbReference>
<evidence type="ECO:0000313" key="4">
    <source>
        <dbReference type="EMBL" id="QCN89710.1"/>
    </source>
</evidence>
<evidence type="ECO:0000313" key="5">
    <source>
        <dbReference type="Proteomes" id="UP000271291"/>
    </source>
</evidence>
<evidence type="ECO:0000313" key="3">
    <source>
        <dbReference type="EMBL" id="AZS83437.1"/>
    </source>
</evidence>
<evidence type="ECO:0000259" key="2">
    <source>
        <dbReference type="PROSITE" id="PS51819"/>
    </source>
</evidence>
<dbReference type="Proteomes" id="UP000501753">
    <property type="component" value="Chromosome"/>
</dbReference>
<dbReference type="Pfam" id="PF18029">
    <property type="entry name" value="Glyoxalase_6"/>
    <property type="match status" value="1"/>
</dbReference>
<feature type="domain" description="VOC" evidence="2">
    <location>
        <begin position="5"/>
        <end position="125"/>
    </location>
</feature>
<dbReference type="PANTHER" id="PTHR35908:SF1">
    <property type="entry name" value="CONSERVED PROTEIN"/>
    <property type="match status" value="1"/>
</dbReference>
<feature type="region of interest" description="Disordered" evidence="1">
    <location>
        <begin position="90"/>
        <end position="134"/>
    </location>
</feature>
<gene>
    <name evidence="4" type="ORF">DDJ31_35990</name>
    <name evidence="3" type="ORF">ELQ87_03365</name>
</gene>
<dbReference type="EMBL" id="CP029078">
    <property type="protein sequence ID" value="QCN89710.1"/>
    <property type="molecule type" value="Genomic_DNA"/>
</dbReference>
<reference evidence="4 6" key="1">
    <citation type="submission" date="2018-04" db="EMBL/GenBank/DDBJ databases">
        <title>Complete genome sequences of Streptomyces griseoviridis K61 and characterization of antagonistic properties of biological control agents.</title>
        <authorList>
            <person name="Mariita R.M."/>
            <person name="Sello J.K."/>
        </authorList>
    </citation>
    <scope>NUCLEOTIDE SEQUENCE [LARGE SCALE GENOMIC DNA]</scope>
    <source>
        <strain evidence="4 6">K61</strain>
    </source>
</reference>
<evidence type="ECO:0000313" key="6">
    <source>
        <dbReference type="Proteomes" id="UP000501753"/>
    </source>
</evidence>
<dbReference type="InterPro" id="IPR029068">
    <property type="entry name" value="Glyas_Bleomycin-R_OHBP_Dase"/>
</dbReference>
<accession>A0A3S9Z6Y0</accession>
<dbReference type="InterPro" id="IPR041581">
    <property type="entry name" value="Glyoxalase_6"/>
</dbReference>